<evidence type="ECO:0000313" key="2">
    <source>
        <dbReference type="EMBL" id="SIQ51246.1"/>
    </source>
</evidence>
<dbReference type="STRING" id="1604334.SAMN05421546_1339"/>
<dbReference type="Gene3D" id="1.10.10.10">
    <property type="entry name" value="Winged helix-like DNA-binding domain superfamily/Winged helix DNA-binding domain"/>
    <property type="match status" value="1"/>
</dbReference>
<evidence type="ECO:0000259" key="1">
    <source>
        <dbReference type="PROSITE" id="PS50995"/>
    </source>
</evidence>
<dbReference type="InterPro" id="IPR036388">
    <property type="entry name" value="WH-like_DNA-bd_sf"/>
</dbReference>
<gene>
    <name evidence="2" type="ORF">SAMN05421546_1339</name>
</gene>
<keyword evidence="3" id="KW-1185">Reference proteome</keyword>
<dbReference type="Proteomes" id="UP000241788">
    <property type="component" value="Unassembled WGS sequence"/>
</dbReference>
<dbReference type="EMBL" id="FTLW01000003">
    <property type="protein sequence ID" value="SIQ51246.1"/>
    <property type="molecule type" value="Genomic_DNA"/>
</dbReference>
<dbReference type="PROSITE" id="PS50995">
    <property type="entry name" value="HTH_MARR_2"/>
    <property type="match status" value="1"/>
</dbReference>
<dbReference type="InterPro" id="IPR000835">
    <property type="entry name" value="HTH_MarR-typ"/>
</dbReference>
<accession>A0A1N6TDQ9</accession>
<dbReference type="SMART" id="SM00347">
    <property type="entry name" value="HTH_MARR"/>
    <property type="match status" value="1"/>
</dbReference>
<organism evidence="2 3">
    <name type="scientific">Solilutibacter tolerans</name>
    <dbReference type="NCBI Taxonomy" id="1604334"/>
    <lineage>
        <taxon>Bacteria</taxon>
        <taxon>Pseudomonadati</taxon>
        <taxon>Pseudomonadota</taxon>
        <taxon>Gammaproteobacteria</taxon>
        <taxon>Lysobacterales</taxon>
        <taxon>Lysobacteraceae</taxon>
        <taxon>Solilutibacter</taxon>
    </lineage>
</organism>
<dbReference type="PRINTS" id="PR00598">
    <property type="entry name" value="HTHMARR"/>
</dbReference>
<dbReference type="InterPro" id="IPR011991">
    <property type="entry name" value="ArsR-like_HTH"/>
</dbReference>
<proteinExistence type="predicted"/>
<reference evidence="3" key="1">
    <citation type="submission" date="2017-01" db="EMBL/GenBank/DDBJ databases">
        <authorList>
            <person name="Varghese N."/>
            <person name="Submissions S."/>
        </authorList>
    </citation>
    <scope>NUCLEOTIDE SEQUENCE [LARGE SCALE GENOMIC DNA]</scope>
    <source>
        <strain evidence="3">UM1</strain>
    </source>
</reference>
<evidence type="ECO:0000313" key="3">
    <source>
        <dbReference type="Proteomes" id="UP000241788"/>
    </source>
</evidence>
<feature type="domain" description="HTH marR-type" evidence="1">
    <location>
        <begin position="20"/>
        <end position="157"/>
    </location>
</feature>
<dbReference type="GO" id="GO:0006950">
    <property type="term" value="P:response to stress"/>
    <property type="evidence" value="ECO:0007669"/>
    <property type="project" value="TreeGrafter"/>
</dbReference>
<dbReference type="SUPFAM" id="SSF46785">
    <property type="entry name" value="Winged helix' DNA-binding domain"/>
    <property type="match status" value="1"/>
</dbReference>
<dbReference type="PANTHER" id="PTHR33164">
    <property type="entry name" value="TRANSCRIPTIONAL REGULATOR, MARR FAMILY"/>
    <property type="match status" value="1"/>
</dbReference>
<dbReference type="AlphaFoldDB" id="A0A1N6TDQ9"/>
<dbReference type="GO" id="GO:0003700">
    <property type="term" value="F:DNA-binding transcription factor activity"/>
    <property type="evidence" value="ECO:0007669"/>
    <property type="project" value="InterPro"/>
</dbReference>
<dbReference type="Pfam" id="PF12840">
    <property type="entry name" value="HTH_20"/>
    <property type="match status" value="1"/>
</dbReference>
<sequence length="159" mass="18185">MHLSFMCIYTYYVAMNPITPRCTCFALRRASRRASQIYDRELAHVDLSLNGYSILRRVREAKSLTQLADELGMDRTTVTRNLKPLLHAGLISEQRSRDDARKKWFAITAAGRRLLVRAEPHWQQAEDRIDALFGATKAHALRIDLAEFDQALRQAGDPA</sequence>
<protein>
    <submittedName>
        <fullName evidence="2">Transcriptional regulator</fullName>
    </submittedName>
</protein>
<name>A0A1N6TDQ9_9GAMM</name>
<dbReference type="CDD" id="cd00090">
    <property type="entry name" value="HTH_ARSR"/>
    <property type="match status" value="1"/>
</dbReference>
<dbReference type="PANTHER" id="PTHR33164:SF105">
    <property type="entry name" value="TRANSCRIPTIONAL REPRESSOR PROTEIN-RELATED"/>
    <property type="match status" value="1"/>
</dbReference>
<dbReference type="InterPro" id="IPR039422">
    <property type="entry name" value="MarR/SlyA-like"/>
</dbReference>
<dbReference type="InterPro" id="IPR036390">
    <property type="entry name" value="WH_DNA-bd_sf"/>
</dbReference>